<dbReference type="PANTHER" id="PTHR43671">
    <property type="entry name" value="SERINE/THREONINE-PROTEIN KINASE NEK"/>
    <property type="match status" value="1"/>
</dbReference>
<keyword evidence="6 7" id="KW-0067">ATP-binding</keyword>
<dbReference type="InterPro" id="IPR008271">
    <property type="entry name" value="Ser/Thr_kinase_AS"/>
</dbReference>
<dbReference type="EMBL" id="JABEQH010000015">
    <property type="protein sequence ID" value="MBB2176590.1"/>
    <property type="molecule type" value="Genomic_DNA"/>
</dbReference>
<name>A0A7W4J8E9_9PROT</name>
<protein>
    <recommendedName>
        <fullName evidence="2">non-specific serine/threonine protein kinase</fullName>
        <ecNumber evidence="2">2.7.11.1</ecNumber>
    </recommendedName>
</protein>
<evidence type="ECO:0000256" key="1">
    <source>
        <dbReference type="ARBA" id="ARBA00010886"/>
    </source>
</evidence>
<gene>
    <name evidence="9" type="ORF">HLH21_11735</name>
</gene>
<evidence type="ECO:0000259" key="8">
    <source>
        <dbReference type="PROSITE" id="PS50011"/>
    </source>
</evidence>
<comment type="similarity">
    <text evidence="1">Belongs to the protein kinase superfamily. NEK Ser/Thr protein kinase family. NIMA subfamily.</text>
</comment>
<evidence type="ECO:0000256" key="7">
    <source>
        <dbReference type="PROSITE-ProRule" id="PRU10141"/>
    </source>
</evidence>
<dbReference type="SUPFAM" id="SSF56112">
    <property type="entry name" value="Protein kinase-like (PK-like)"/>
    <property type="match status" value="1"/>
</dbReference>
<dbReference type="PROSITE" id="PS00107">
    <property type="entry name" value="PROTEIN_KINASE_ATP"/>
    <property type="match status" value="1"/>
</dbReference>
<dbReference type="Pfam" id="PF00069">
    <property type="entry name" value="Pkinase"/>
    <property type="match status" value="1"/>
</dbReference>
<evidence type="ECO:0000256" key="6">
    <source>
        <dbReference type="ARBA" id="ARBA00022840"/>
    </source>
</evidence>
<dbReference type="PROSITE" id="PS00108">
    <property type="entry name" value="PROTEIN_KINASE_ST"/>
    <property type="match status" value="1"/>
</dbReference>
<reference evidence="9 10" key="1">
    <citation type="submission" date="2020-04" db="EMBL/GenBank/DDBJ databases">
        <title>Description of novel Gluconacetobacter.</title>
        <authorList>
            <person name="Sombolestani A."/>
        </authorList>
    </citation>
    <scope>NUCLEOTIDE SEQUENCE [LARGE SCALE GENOMIC DNA]</scope>
    <source>
        <strain evidence="9 10">LMG 21312</strain>
    </source>
</reference>
<organism evidence="9 10">
    <name type="scientific">Gluconacetobacter johannae</name>
    <dbReference type="NCBI Taxonomy" id="112140"/>
    <lineage>
        <taxon>Bacteria</taxon>
        <taxon>Pseudomonadati</taxon>
        <taxon>Pseudomonadota</taxon>
        <taxon>Alphaproteobacteria</taxon>
        <taxon>Acetobacterales</taxon>
        <taxon>Acetobacteraceae</taxon>
        <taxon>Gluconacetobacter</taxon>
    </lineage>
</organism>
<dbReference type="AlphaFoldDB" id="A0A7W4J8E9"/>
<dbReference type="Gene3D" id="3.30.200.20">
    <property type="entry name" value="Phosphorylase Kinase, domain 1"/>
    <property type="match status" value="1"/>
</dbReference>
<keyword evidence="9" id="KW-0723">Serine/threonine-protein kinase</keyword>
<dbReference type="GO" id="GO:0004674">
    <property type="term" value="F:protein serine/threonine kinase activity"/>
    <property type="evidence" value="ECO:0007669"/>
    <property type="project" value="UniProtKB-KW"/>
</dbReference>
<comment type="caution">
    <text evidence="9">The sequence shown here is derived from an EMBL/GenBank/DDBJ whole genome shotgun (WGS) entry which is preliminary data.</text>
</comment>
<feature type="binding site" evidence="7">
    <location>
        <position position="68"/>
    </location>
    <ligand>
        <name>ATP</name>
        <dbReference type="ChEBI" id="CHEBI:30616"/>
    </ligand>
</feature>
<evidence type="ECO:0000256" key="4">
    <source>
        <dbReference type="ARBA" id="ARBA00022741"/>
    </source>
</evidence>
<evidence type="ECO:0000313" key="10">
    <source>
        <dbReference type="Proteomes" id="UP000561066"/>
    </source>
</evidence>
<dbReference type="SMART" id="SM00220">
    <property type="entry name" value="S_TKc"/>
    <property type="match status" value="1"/>
</dbReference>
<dbReference type="GO" id="GO:0005524">
    <property type="term" value="F:ATP binding"/>
    <property type="evidence" value="ECO:0007669"/>
    <property type="project" value="UniProtKB-UniRule"/>
</dbReference>
<evidence type="ECO:0000256" key="5">
    <source>
        <dbReference type="ARBA" id="ARBA00022777"/>
    </source>
</evidence>
<keyword evidence="5 9" id="KW-0418">Kinase</keyword>
<keyword evidence="4 7" id="KW-0547">Nucleotide-binding</keyword>
<dbReference type="InterPro" id="IPR011009">
    <property type="entry name" value="Kinase-like_dom_sf"/>
</dbReference>
<keyword evidence="10" id="KW-1185">Reference proteome</keyword>
<evidence type="ECO:0000256" key="2">
    <source>
        <dbReference type="ARBA" id="ARBA00012513"/>
    </source>
</evidence>
<dbReference type="Gene3D" id="1.10.510.10">
    <property type="entry name" value="Transferase(Phosphotransferase) domain 1"/>
    <property type="match status" value="1"/>
</dbReference>
<keyword evidence="3" id="KW-0808">Transferase</keyword>
<evidence type="ECO:0000256" key="3">
    <source>
        <dbReference type="ARBA" id="ARBA00022679"/>
    </source>
</evidence>
<evidence type="ECO:0000313" key="9">
    <source>
        <dbReference type="EMBL" id="MBB2176590.1"/>
    </source>
</evidence>
<dbReference type="PANTHER" id="PTHR43671:SF13">
    <property type="entry name" value="SERINE_THREONINE-PROTEIN KINASE NEK2"/>
    <property type="match status" value="1"/>
</dbReference>
<accession>A0A7W4J8E9</accession>
<proteinExistence type="inferred from homology"/>
<dbReference type="EC" id="2.7.11.1" evidence="2"/>
<dbReference type="PROSITE" id="PS50011">
    <property type="entry name" value="PROTEIN_KINASE_DOM"/>
    <property type="match status" value="1"/>
</dbReference>
<dbReference type="RefSeq" id="WP_182943943.1">
    <property type="nucleotide sequence ID" value="NZ_JABEQH010000015.1"/>
</dbReference>
<dbReference type="InterPro" id="IPR050660">
    <property type="entry name" value="NEK_Ser/Thr_kinase"/>
</dbReference>
<dbReference type="CDD" id="cd14014">
    <property type="entry name" value="STKc_PknB_like"/>
    <property type="match status" value="1"/>
</dbReference>
<dbReference type="Proteomes" id="UP000561066">
    <property type="component" value="Unassembled WGS sequence"/>
</dbReference>
<dbReference type="InterPro" id="IPR017441">
    <property type="entry name" value="Protein_kinase_ATP_BS"/>
</dbReference>
<feature type="domain" description="Protein kinase" evidence="8">
    <location>
        <begin position="36"/>
        <end position="308"/>
    </location>
</feature>
<dbReference type="InterPro" id="IPR000719">
    <property type="entry name" value="Prot_kinase_dom"/>
</dbReference>
<sequence>MAEEESTTKLEAAEKDFDSFFLSHLQSVKSAKGEFYLNQRFVGKGGNGTAFLVTCTSGAHQGTQFALKVFHKISDRKRRDRFLDEIKHYQTLKHPALLSIYDTGTYKSGDREYPFAVVDYVPENFENVVGIGTPRLTRLEALRYVYNVASGVAYLHSQEHPIVHRDIKPANILVHGQSARLGDLGLAKVLMADGGKEEADEVAAYAAMPFFHRTPELVAIARGEQVDLSPASDIYQLGLVLYRSLTGFNPQKRPQAVTDDIHLDVRQLAGASGARLDALVEGMLKSNASDRPSAKQVLQQLNIIHSEVCNADLNATGMMR</sequence>